<name>A0A2K3K2N3_TRIPR</name>
<sequence>PQPQSSPRNPLDPDDFDLQDQVAKLLGTEDLVPLQESIVEYAENKEDKYLRIFKSFACLYPECFCLKLNEILKFQPSLQIRSEIFHLLHYTLRESVPVSSSVLFKLKQTILNSLIMETEDFLFPSLCKLIGQVADGLYRRYPIGSWDELLHYFISMISSFSESNRNKGFLLLTEFPILVGRNKNFWLNRGGFDIAYTAVLQSFYTKGRKSEALAYYASISLLLLSKDLQRTDVSEILLPILLNIIGQHREDEGLVTKLKLLMDLVTMDDGSIFRVKLHQVFWSMIGVAEIEGASDELPYEAVKIIKLHMKLSRGSVGDKNFKFCPVPWPP</sequence>
<dbReference type="InterPro" id="IPR016024">
    <property type="entry name" value="ARM-type_fold"/>
</dbReference>
<dbReference type="InterPro" id="IPR011989">
    <property type="entry name" value="ARM-like"/>
</dbReference>
<dbReference type="Proteomes" id="UP000236291">
    <property type="component" value="Unassembled WGS sequence"/>
</dbReference>
<dbReference type="EMBL" id="ASHM01083038">
    <property type="protein sequence ID" value="PNX60555.1"/>
    <property type="molecule type" value="Genomic_DNA"/>
</dbReference>
<accession>A0A2K3K2N3</accession>
<reference evidence="1 2" key="2">
    <citation type="journal article" date="2017" name="Front. Plant Sci.">
        <title>Gene Classification and Mining of Molecular Markers Useful in Red Clover (Trifolium pratense) Breeding.</title>
        <authorList>
            <person name="Istvanek J."/>
            <person name="Dluhosova J."/>
            <person name="Dluhos P."/>
            <person name="Patkova L."/>
            <person name="Nedelnik J."/>
            <person name="Repkova J."/>
        </authorList>
    </citation>
    <scope>NUCLEOTIDE SEQUENCE [LARGE SCALE GENOMIC DNA]</scope>
    <source>
        <strain evidence="2">cv. Tatra</strain>
        <tissue evidence="1">Young leaves</tissue>
    </source>
</reference>
<comment type="caution">
    <text evidence="1">The sequence shown here is derived from an EMBL/GenBank/DDBJ whole genome shotgun (WGS) entry which is preliminary data.</text>
</comment>
<organism evidence="1 2">
    <name type="scientific">Trifolium pratense</name>
    <name type="common">Red clover</name>
    <dbReference type="NCBI Taxonomy" id="57577"/>
    <lineage>
        <taxon>Eukaryota</taxon>
        <taxon>Viridiplantae</taxon>
        <taxon>Streptophyta</taxon>
        <taxon>Embryophyta</taxon>
        <taxon>Tracheophyta</taxon>
        <taxon>Spermatophyta</taxon>
        <taxon>Magnoliopsida</taxon>
        <taxon>eudicotyledons</taxon>
        <taxon>Gunneridae</taxon>
        <taxon>Pentapetalae</taxon>
        <taxon>rosids</taxon>
        <taxon>fabids</taxon>
        <taxon>Fabales</taxon>
        <taxon>Fabaceae</taxon>
        <taxon>Papilionoideae</taxon>
        <taxon>50 kb inversion clade</taxon>
        <taxon>NPAAA clade</taxon>
        <taxon>Hologalegina</taxon>
        <taxon>IRL clade</taxon>
        <taxon>Trifolieae</taxon>
        <taxon>Trifolium</taxon>
    </lineage>
</organism>
<feature type="non-terminal residue" evidence="1">
    <location>
        <position position="330"/>
    </location>
</feature>
<dbReference type="AlphaFoldDB" id="A0A2K3K2N3"/>
<evidence type="ECO:0000313" key="1">
    <source>
        <dbReference type="EMBL" id="PNX60555.1"/>
    </source>
</evidence>
<feature type="non-terminal residue" evidence="1">
    <location>
        <position position="1"/>
    </location>
</feature>
<protein>
    <submittedName>
        <fullName evidence="1">Uncharacterized protein</fullName>
    </submittedName>
</protein>
<dbReference type="Gene3D" id="1.25.10.10">
    <property type="entry name" value="Leucine-rich Repeat Variant"/>
    <property type="match status" value="1"/>
</dbReference>
<evidence type="ECO:0000313" key="2">
    <source>
        <dbReference type="Proteomes" id="UP000236291"/>
    </source>
</evidence>
<gene>
    <name evidence="1" type="ORF">L195_g051990</name>
</gene>
<reference evidence="1 2" key="1">
    <citation type="journal article" date="2014" name="Am. J. Bot.">
        <title>Genome assembly and annotation for red clover (Trifolium pratense; Fabaceae).</title>
        <authorList>
            <person name="Istvanek J."/>
            <person name="Jaros M."/>
            <person name="Krenek A."/>
            <person name="Repkova J."/>
        </authorList>
    </citation>
    <scope>NUCLEOTIDE SEQUENCE [LARGE SCALE GENOMIC DNA]</scope>
    <source>
        <strain evidence="2">cv. Tatra</strain>
        <tissue evidence="1">Young leaves</tissue>
    </source>
</reference>
<proteinExistence type="predicted"/>
<dbReference type="SUPFAM" id="SSF48371">
    <property type="entry name" value="ARM repeat"/>
    <property type="match status" value="1"/>
</dbReference>